<comment type="caution">
    <text evidence="2">The sequence shown here is derived from an EMBL/GenBank/DDBJ whole genome shotgun (WGS) entry which is preliminary data.</text>
</comment>
<accession>A0A4Y8Q1Z2</accession>
<organism evidence="2 3">
    <name type="scientific">Paenibacillus athensensis</name>
    <dbReference type="NCBI Taxonomy" id="1967502"/>
    <lineage>
        <taxon>Bacteria</taxon>
        <taxon>Bacillati</taxon>
        <taxon>Bacillota</taxon>
        <taxon>Bacilli</taxon>
        <taxon>Bacillales</taxon>
        <taxon>Paenibacillaceae</taxon>
        <taxon>Paenibacillus</taxon>
    </lineage>
</organism>
<feature type="transmembrane region" description="Helical" evidence="1">
    <location>
        <begin position="61"/>
        <end position="81"/>
    </location>
</feature>
<feature type="transmembrane region" description="Helical" evidence="1">
    <location>
        <begin position="166"/>
        <end position="184"/>
    </location>
</feature>
<feature type="transmembrane region" description="Helical" evidence="1">
    <location>
        <begin position="87"/>
        <end position="111"/>
    </location>
</feature>
<dbReference type="RefSeq" id="WP_134752872.1">
    <property type="nucleotide sequence ID" value="NZ_MYFO02000012.1"/>
</dbReference>
<gene>
    <name evidence="2" type="ORF">B5M42_11455</name>
</gene>
<name>A0A4Y8Q1Z2_9BACL</name>
<protein>
    <recommendedName>
        <fullName evidence="4">Iron reductase</fullName>
    </recommendedName>
</protein>
<keyword evidence="1" id="KW-0472">Membrane</keyword>
<keyword evidence="3" id="KW-1185">Reference proteome</keyword>
<dbReference type="EMBL" id="MYFO01000012">
    <property type="protein sequence ID" value="TFE87815.1"/>
    <property type="molecule type" value="Genomic_DNA"/>
</dbReference>
<reference evidence="2 3" key="1">
    <citation type="submission" date="2017-03" db="EMBL/GenBank/DDBJ databases">
        <title>Isolation of Levoglucosan Utilizing Bacteria.</title>
        <authorList>
            <person name="Arya A.S."/>
        </authorList>
    </citation>
    <scope>NUCLEOTIDE SEQUENCE [LARGE SCALE GENOMIC DNA]</scope>
    <source>
        <strain evidence="2 3">MEC069</strain>
    </source>
</reference>
<evidence type="ECO:0008006" key="4">
    <source>
        <dbReference type="Google" id="ProtNLM"/>
    </source>
</evidence>
<evidence type="ECO:0000313" key="2">
    <source>
        <dbReference type="EMBL" id="TFE87815.1"/>
    </source>
</evidence>
<evidence type="ECO:0000313" key="3">
    <source>
        <dbReference type="Proteomes" id="UP000298246"/>
    </source>
</evidence>
<sequence>MAALYFFFLNLLVFAFKYVAGDLLPKIAYIYMGIAGTVIVIISLGYVLRKRYLKKLSRMKTWLDLHVLTGSFGSFLIFVHSEFHFRALLPSLTLIAMQLVVISGVIGRYLISHLSKRISQEKALAAKAPKAHPNEVAAAGARSARDEEDDLMVMVFSVSVMKHWKLVHVQLTAALTILIVLHVISELYYRGLRL</sequence>
<evidence type="ECO:0000256" key="1">
    <source>
        <dbReference type="SAM" id="Phobius"/>
    </source>
</evidence>
<proteinExistence type="predicted"/>
<dbReference type="Proteomes" id="UP000298246">
    <property type="component" value="Unassembled WGS sequence"/>
</dbReference>
<dbReference type="AlphaFoldDB" id="A0A4Y8Q1Z2"/>
<keyword evidence="1" id="KW-1133">Transmembrane helix</keyword>
<keyword evidence="1" id="KW-0812">Transmembrane</keyword>
<feature type="transmembrane region" description="Helical" evidence="1">
    <location>
        <begin position="27"/>
        <end position="49"/>
    </location>
</feature>